<dbReference type="SUPFAM" id="SSF56112">
    <property type="entry name" value="Protein kinase-like (PK-like)"/>
    <property type="match status" value="1"/>
</dbReference>
<comment type="caution">
    <text evidence="2">The sequence shown here is derived from an EMBL/GenBank/DDBJ whole genome shotgun (WGS) entry which is preliminary data.</text>
</comment>
<reference evidence="2" key="1">
    <citation type="submission" date="2023-06" db="EMBL/GenBank/DDBJ databases">
        <title>Genome-scale phylogeny and comparative genomics of the fungal order Sordariales.</title>
        <authorList>
            <consortium name="Lawrence Berkeley National Laboratory"/>
            <person name="Hensen N."/>
            <person name="Bonometti L."/>
            <person name="Westerberg I."/>
            <person name="Brannstrom I.O."/>
            <person name="Guillou S."/>
            <person name="Cros-Aarteil S."/>
            <person name="Calhoun S."/>
            <person name="Haridas S."/>
            <person name="Kuo A."/>
            <person name="Mondo S."/>
            <person name="Pangilinan J."/>
            <person name="Riley R."/>
            <person name="Labutti K."/>
            <person name="Andreopoulos B."/>
            <person name="Lipzen A."/>
            <person name="Chen C."/>
            <person name="Yanf M."/>
            <person name="Daum C."/>
            <person name="Ng V."/>
            <person name="Clum A."/>
            <person name="Steindorff A."/>
            <person name="Ohm R."/>
            <person name="Martin F."/>
            <person name="Silar P."/>
            <person name="Natvig D."/>
            <person name="Lalanne C."/>
            <person name="Gautier V."/>
            <person name="Ament-Velasquez S.L."/>
            <person name="Kruys A."/>
            <person name="Hutchinson M.I."/>
            <person name="Powell A.J."/>
            <person name="Barry K."/>
            <person name="Miller A.N."/>
            <person name="Grigoriev I.V."/>
            <person name="Debuchy R."/>
            <person name="Gladieux P."/>
            <person name="Thoren M.H."/>
            <person name="Johannesson H."/>
        </authorList>
    </citation>
    <scope>NUCLEOTIDE SEQUENCE</scope>
    <source>
        <strain evidence="2">SMH2532-1</strain>
    </source>
</reference>
<sequence length="633" mass="69419">MRIASTQQEQPPIPTPATSPSPPDSAPADDYDTSELQCYFTYLNSEILAAERLATSRDTISKQNALLRLLGGLKHRRDQVHFLFDRRAVADLPCCFFSYSPQSPSQPTPLAQLGYLNLSDMKRYRRIKLSAAPPPLGVPRRANLPVSRRTQKQSMASAAPLQMLLANGPCNAKWLHIYTSKVSPEFLDSLNRPSRSPPADAQPGLGVAIYRRRLAFKPYETLPQRLAAVIQDASSLGEHGCGMEGGVVGQVDRVMSDDEQDMVPDQKILLGIFPEIPAISEGSYTIISNTFDRCTFRLSLDAEPRPDFPADLLVRLETSGSRLQAVAELQRLAHSQLSELVPATLEVGTVVNDAGRKLDYSITRFITGTAVLEDVWDSLDRTNQLSLMDLAVIHQVFRCDVGDGPDPDSPGDLLLGGPDAGYHGGIKEALAGLINESAAALGCEVVSTADGITVHSAPGGGNDVELTQSDLENLLACIVFCHNDLEPRNILVKKMGDGEKDWYELAAIIDWELAGFFLFAYEYWLKDTLLGSSNMSFSWYSLFKERAAALLPAGEVQGKLIKALSAIAYSNLQAMPKNVGVRVQAKWRVRERLVMPSNCTRGWVREDGATNVPVFTKQDNEDLEVEVLKGLGY</sequence>
<accession>A0AA40CY04</accession>
<dbReference type="AlphaFoldDB" id="A0AA40CY04"/>
<dbReference type="InterPro" id="IPR011009">
    <property type="entry name" value="Kinase-like_dom_sf"/>
</dbReference>
<feature type="compositionally biased region" description="Polar residues" evidence="1">
    <location>
        <begin position="1"/>
        <end position="10"/>
    </location>
</feature>
<dbReference type="Gene3D" id="3.90.1200.10">
    <property type="match status" value="1"/>
</dbReference>
<dbReference type="Proteomes" id="UP001174936">
    <property type="component" value="Unassembled WGS sequence"/>
</dbReference>
<gene>
    <name evidence="2" type="ORF">B0T16DRAFT_384537</name>
</gene>
<evidence type="ECO:0000313" key="2">
    <source>
        <dbReference type="EMBL" id="KAK0655715.1"/>
    </source>
</evidence>
<evidence type="ECO:0000313" key="3">
    <source>
        <dbReference type="Proteomes" id="UP001174936"/>
    </source>
</evidence>
<organism evidence="2 3">
    <name type="scientific">Cercophora newfieldiana</name>
    <dbReference type="NCBI Taxonomy" id="92897"/>
    <lineage>
        <taxon>Eukaryota</taxon>
        <taxon>Fungi</taxon>
        <taxon>Dikarya</taxon>
        <taxon>Ascomycota</taxon>
        <taxon>Pezizomycotina</taxon>
        <taxon>Sordariomycetes</taxon>
        <taxon>Sordariomycetidae</taxon>
        <taxon>Sordariales</taxon>
        <taxon>Lasiosphaeriaceae</taxon>
        <taxon>Cercophora</taxon>
    </lineage>
</organism>
<name>A0AA40CY04_9PEZI</name>
<feature type="region of interest" description="Disordered" evidence="1">
    <location>
        <begin position="1"/>
        <end position="30"/>
    </location>
</feature>
<feature type="compositionally biased region" description="Pro residues" evidence="1">
    <location>
        <begin position="11"/>
        <end position="25"/>
    </location>
</feature>
<protein>
    <recommendedName>
        <fullName evidence="4">Aminoglycoside phosphotransferase domain-containing protein</fullName>
    </recommendedName>
</protein>
<evidence type="ECO:0008006" key="4">
    <source>
        <dbReference type="Google" id="ProtNLM"/>
    </source>
</evidence>
<proteinExistence type="predicted"/>
<keyword evidence="3" id="KW-1185">Reference proteome</keyword>
<evidence type="ECO:0000256" key="1">
    <source>
        <dbReference type="SAM" id="MobiDB-lite"/>
    </source>
</evidence>
<dbReference type="EMBL" id="JAULSV010000001">
    <property type="protein sequence ID" value="KAK0655715.1"/>
    <property type="molecule type" value="Genomic_DNA"/>
</dbReference>